<dbReference type="CDD" id="cd02440">
    <property type="entry name" value="AdoMet_MTases"/>
    <property type="match status" value="1"/>
</dbReference>
<reference evidence="6" key="1">
    <citation type="journal article" date="2014" name="Front. Microbiol.">
        <title>High frequency of phylogenetically diverse reductive dehalogenase-homologous genes in deep subseafloor sedimentary metagenomes.</title>
        <authorList>
            <person name="Kawai M."/>
            <person name="Futagami T."/>
            <person name="Toyoda A."/>
            <person name="Takaki Y."/>
            <person name="Nishi S."/>
            <person name="Hori S."/>
            <person name="Arai W."/>
            <person name="Tsubouchi T."/>
            <person name="Morono Y."/>
            <person name="Uchiyama I."/>
            <person name="Ito T."/>
            <person name="Fujiyama A."/>
            <person name="Inagaki F."/>
            <person name="Takami H."/>
        </authorList>
    </citation>
    <scope>NUCLEOTIDE SEQUENCE</scope>
    <source>
        <strain evidence="6">Expedition CK06-06</strain>
    </source>
</reference>
<comment type="caution">
    <text evidence="6">The sequence shown here is derived from an EMBL/GenBank/DDBJ whole genome shotgun (WGS) entry which is preliminary data.</text>
</comment>
<proteinExistence type="predicted"/>
<evidence type="ECO:0000256" key="2">
    <source>
        <dbReference type="ARBA" id="ARBA00022679"/>
    </source>
</evidence>
<dbReference type="Gene3D" id="3.40.50.150">
    <property type="entry name" value="Vaccinia Virus protein VP39"/>
    <property type="match status" value="1"/>
</dbReference>
<keyword evidence="1" id="KW-0489">Methyltransferase</keyword>
<dbReference type="EMBL" id="BARV01000104">
    <property type="protein sequence ID" value="GAH93411.1"/>
    <property type="molecule type" value="Genomic_DNA"/>
</dbReference>
<dbReference type="AlphaFoldDB" id="X1JFB9"/>
<dbReference type="GO" id="GO:0030488">
    <property type="term" value="P:tRNA methylation"/>
    <property type="evidence" value="ECO:0007669"/>
    <property type="project" value="InterPro"/>
</dbReference>
<evidence type="ECO:0000256" key="1">
    <source>
        <dbReference type="ARBA" id="ARBA00022603"/>
    </source>
</evidence>
<dbReference type="InterPro" id="IPR049470">
    <property type="entry name" value="TRM61_C"/>
</dbReference>
<keyword evidence="2" id="KW-0808">Transferase</keyword>
<dbReference type="GO" id="GO:0031515">
    <property type="term" value="C:tRNA (m1A) methyltransferase complex"/>
    <property type="evidence" value="ECO:0007669"/>
    <property type="project" value="InterPro"/>
</dbReference>
<evidence type="ECO:0000256" key="4">
    <source>
        <dbReference type="ARBA" id="ARBA00022694"/>
    </source>
</evidence>
<dbReference type="InterPro" id="IPR029063">
    <property type="entry name" value="SAM-dependent_MTases_sf"/>
</dbReference>
<dbReference type="SUPFAM" id="SSF53335">
    <property type="entry name" value="S-adenosyl-L-methionine-dependent methyltransferases"/>
    <property type="match status" value="1"/>
</dbReference>
<protein>
    <recommendedName>
        <fullName evidence="5">tRNA (adenine(58)-N(1))-methyltransferase catalytic subunit TRM61 C-terminal domain-containing protein</fullName>
    </recommendedName>
</protein>
<keyword evidence="4" id="KW-0819">tRNA processing</keyword>
<sequence length="251" mass="28509">MIEENERIILIDERGRKYLVKAERRHLHTDLGVVDLSEAINQDPGARLKSHVGKEFILLRPRIIDYLQKLRRVPQIMLPKDAAQIVAYTGVEPGDFVIDAGVGSGSLAIFLGNLVRPKGHVVSYEVREDFARVAEKNISMAGLGDIVTVKLKDIYEGIDEREVDLVTLDLPQPERVLPHAEQALKPGGHLVTFAPCVEHLQRLYRELPNYRFVHCKTIECLVREFEVKPSCTRPKTRMIAHTGYLTFARRT</sequence>
<dbReference type="PANTHER" id="PTHR12133">
    <property type="entry name" value="TRNA (ADENINE(58)-N(1))-METHYLTRANSFERASE"/>
    <property type="match status" value="1"/>
</dbReference>
<feature type="domain" description="tRNA (adenine(58)-N(1))-methyltransferase catalytic subunit TRM61 C-terminal" evidence="5">
    <location>
        <begin position="70"/>
        <end position="229"/>
    </location>
</feature>
<evidence type="ECO:0000256" key="3">
    <source>
        <dbReference type="ARBA" id="ARBA00022691"/>
    </source>
</evidence>
<dbReference type="PANTHER" id="PTHR12133:SF1">
    <property type="entry name" value="TRNA (ADENINE(58)-N(1))-METHYLTRANSFERASE, MITOCHONDRIAL"/>
    <property type="match status" value="1"/>
</dbReference>
<dbReference type="Gene3D" id="3.10.330.20">
    <property type="match status" value="1"/>
</dbReference>
<keyword evidence="3" id="KW-0949">S-adenosyl-L-methionine</keyword>
<dbReference type="InterPro" id="IPR014816">
    <property type="entry name" value="tRNA_MeTrfase_Gcd14"/>
</dbReference>
<gene>
    <name evidence="6" type="ORF">S06H3_00556</name>
</gene>
<dbReference type="GO" id="GO:0160107">
    <property type="term" value="F:tRNA (adenine(58)-N1)-methyltransferase activity"/>
    <property type="evidence" value="ECO:0007669"/>
    <property type="project" value="InterPro"/>
</dbReference>
<name>X1JFB9_9ZZZZ</name>
<organism evidence="6">
    <name type="scientific">marine sediment metagenome</name>
    <dbReference type="NCBI Taxonomy" id="412755"/>
    <lineage>
        <taxon>unclassified sequences</taxon>
        <taxon>metagenomes</taxon>
        <taxon>ecological metagenomes</taxon>
    </lineage>
</organism>
<dbReference type="Pfam" id="PF08704">
    <property type="entry name" value="GCD14"/>
    <property type="match status" value="1"/>
</dbReference>
<evidence type="ECO:0000313" key="6">
    <source>
        <dbReference type="EMBL" id="GAH93411.1"/>
    </source>
</evidence>
<accession>X1JFB9</accession>
<dbReference type="FunFam" id="3.10.330.20:FF:000003">
    <property type="entry name" value="tRNA (Adenine(58)-N(1))-methyltransferase, mitochondrial isoform X1"/>
    <property type="match status" value="1"/>
</dbReference>
<dbReference type="PROSITE" id="PS51620">
    <property type="entry name" value="SAM_TRM61"/>
    <property type="match status" value="1"/>
</dbReference>
<dbReference type="PIRSF" id="PIRSF017269">
    <property type="entry name" value="GCD14"/>
    <property type="match status" value="1"/>
</dbReference>
<evidence type="ECO:0000259" key="5">
    <source>
        <dbReference type="Pfam" id="PF08704"/>
    </source>
</evidence>